<sequence length="818" mass="91836">MGVDLTRRCGSHGYIVSDRLILGDVIHRFWLENQKAGSNGSVIRYLHVYCDTLEVFALSDDSISARVPQPIRWLRIFARSIIRRGSPVTEEGSPQCNLGRVTILWNVADRPFKLFGHTLERSEATIGHDFTVSADGSAKLSAVTRICPGEFDTRHDIVDMLKNVKTIEAELPTLVRRILSMAVAGMNPENEQDTALETCLHKEETKSRLTFVSLLTRNSPSMADVSRAASTLLFRLTVPEGARIWVPKHTYKDRDSLLKDWLAAARQAEEDYKDHNAKIRDKMAGERSVALMRQITKFQHQDASLDLKALQDRYERGINVVTDLAQDFASFKDEMAKARREFNTASKKWEEDRRSEAEVKSFFASVKLIAAIAITVYTLGAASGSAVNSSMEVADAISMVKTAIKEERTDSKMKKAKKILSAIEKMNKGVDTAKKYLLEAKAKIADKRKSGKTGQSVAPSELLPPVQLDPVNYFELLNQWDDYMLDNDAYFAKILKLEPHINEADDFQLAVKKVVGRARNMLAAQKELQSVEDKMRLAMAHVELRAQRESECEKLADSKTDAEVIQAKLELGLKSIRLQVFLLFHEAFCAHAFEGNLTYFPTNLKFREDKLASEFFSDVAALKSLRGEHPGLHRLMATEEPLRFRTPSSGTKINTSIFDPLWKDLLISEGRVPFQIPTDHVKTQRKCLASITKVSLLFEGIQPSDPEADKDELSVPLMVEFGPHMLQLEESGAESKFLGSIVQVQCQPSLVQKVGTSRNFYSIGAPTMRPTLYTTGFVRIRQAKAKDGSKVRDWDLNTVTAIQLELHTESWGDAYGSD</sequence>
<proteinExistence type="predicted"/>
<name>A0A0B7JMI6_BIOOC</name>
<accession>A0A0B7JMI6</accession>
<dbReference type="EMBL" id="CDPU01000004">
    <property type="protein sequence ID" value="CEO46154.1"/>
    <property type="molecule type" value="Genomic_DNA"/>
</dbReference>
<gene>
    <name evidence="1" type="ORF">BN869_000002209_1</name>
</gene>
<organism evidence="1">
    <name type="scientific">Bionectria ochroleuca</name>
    <name type="common">Gliocladium roseum</name>
    <dbReference type="NCBI Taxonomy" id="29856"/>
    <lineage>
        <taxon>Eukaryota</taxon>
        <taxon>Fungi</taxon>
        <taxon>Dikarya</taxon>
        <taxon>Ascomycota</taxon>
        <taxon>Pezizomycotina</taxon>
        <taxon>Sordariomycetes</taxon>
        <taxon>Hypocreomycetidae</taxon>
        <taxon>Hypocreales</taxon>
        <taxon>Bionectriaceae</taxon>
        <taxon>Clonostachys</taxon>
    </lineage>
</organism>
<reference evidence="1" key="1">
    <citation type="submission" date="2015-01" db="EMBL/GenBank/DDBJ databases">
        <authorList>
            <person name="Durling Mikael"/>
        </authorList>
    </citation>
    <scope>NUCLEOTIDE SEQUENCE</scope>
</reference>
<dbReference type="AlphaFoldDB" id="A0A0B7JMI6"/>
<protein>
    <submittedName>
        <fullName evidence="1">Uncharacterized protein</fullName>
    </submittedName>
</protein>
<evidence type="ECO:0000313" key="1">
    <source>
        <dbReference type="EMBL" id="CEO46154.1"/>
    </source>
</evidence>